<organism evidence="2 3">
    <name type="scientific">Geodermatophilus sabuli</name>
    <dbReference type="NCBI Taxonomy" id="1564158"/>
    <lineage>
        <taxon>Bacteria</taxon>
        <taxon>Bacillati</taxon>
        <taxon>Actinomycetota</taxon>
        <taxon>Actinomycetes</taxon>
        <taxon>Geodermatophilales</taxon>
        <taxon>Geodermatophilaceae</taxon>
        <taxon>Geodermatophilus</taxon>
    </lineage>
</organism>
<proteinExistence type="predicted"/>
<reference evidence="2 3" key="1">
    <citation type="submission" date="2020-02" db="EMBL/GenBank/DDBJ databases">
        <title>Geodermatophilus sabuli CPCC 205279 I12A-02694.</title>
        <authorList>
            <person name="Jiang Z."/>
        </authorList>
    </citation>
    <scope>NUCLEOTIDE SEQUENCE [LARGE SCALE GENOMIC DNA]</scope>
    <source>
        <strain evidence="2 3">I12A-02694</strain>
    </source>
</reference>
<dbReference type="AlphaFoldDB" id="A0A7K3W4U6"/>
<accession>A0A7K3W4U6</accession>
<evidence type="ECO:0000313" key="2">
    <source>
        <dbReference type="EMBL" id="NEK59244.1"/>
    </source>
</evidence>
<dbReference type="Proteomes" id="UP000470246">
    <property type="component" value="Unassembled WGS sequence"/>
</dbReference>
<gene>
    <name evidence="2" type="ORF">GCU56_15365</name>
</gene>
<dbReference type="EMBL" id="JAAGWF010000017">
    <property type="protein sequence ID" value="NEK59244.1"/>
    <property type="molecule type" value="Genomic_DNA"/>
</dbReference>
<comment type="caution">
    <text evidence="2">The sequence shown here is derived from an EMBL/GenBank/DDBJ whole genome shotgun (WGS) entry which is preliminary data.</text>
</comment>
<protein>
    <submittedName>
        <fullName evidence="2">Uncharacterized protein</fullName>
    </submittedName>
</protein>
<name>A0A7K3W4U6_9ACTN</name>
<feature type="region of interest" description="Disordered" evidence="1">
    <location>
        <begin position="1"/>
        <end position="89"/>
    </location>
</feature>
<keyword evidence="3" id="KW-1185">Reference proteome</keyword>
<dbReference type="RefSeq" id="WP_163482621.1">
    <property type="nucleotide sequence ID" value="NZ_JAAGWF010000017.1"/>
</dbReference>
<evidence type="ECO:0000256" key="1">
    <source>
        <dbReference type="SAM" id="MobiDB-lite"/>
    </source>
</evidence>
<evidence type="ECO:0000313" key="3">
    <source>
        <dbReference type="Proteomes" id="UP000470246"/>
    </source>
</evidence>
<sequence length="89" mass="8760">MSTPDDDLDTAMATGSDAGVPGEHLGDGELTPDEERLLAELSSGGPAEPIGDTDAMARAAEDEAPLPAAGGDQGDGLSARFSAPPAEPG</sequence>